<evidence type="ECO:0000313" key="3">
    <source>
        <dbReference type="Proteomes" id="UP000438429"/>
    </source>
</evidence>
<reference evidence="2 3" key="1">
    <citation type="submission" date="2019-06" db="EMBL/GenBank/DDBJ databases">
        <title>Draft genomes of female and male turbot (Scophthalmus maximus).</title>
        <authorList>
            <person name="Xu H."/>
            <person name="Xu X.-W."/>
            <person name="Shao C."/>
            <person name="Chen S."/>
        </authorList>
    </citation>
    <scope>NUCLEOTIDE SEQUENCE [LARGE SCALE GENOMIC DNA]</scope>
    <source>
        <strain evidence="2">Ysfricsl-2016a</strain>
        <tissue evidence="2">Blood</tissue>
    </source>
</reference>
<accession>A0A6A4RUA8</accession>
<dbReference type="Gene3D" id="3.30.70.1820">
    <property type="entry name" value="L1 transposable element, RRM domain"/>
    <property type="match status" value="1"/>
</dbReference>
<evidence type="ECO:0000313" key="2">
    <source>
        <dbReference type="EMBL" id="KAF0022144.1"/>
    </source>
</evidence>
<dbReference type="EMBL" id="VEVO01000083">
    <property type="protein sequence ID" value="KAF0022144.1"/>
    <property type="molecule type" value="Genomic_DNA"/>
</dbReference>
<proteinExistence type="predicted"/>
<gene>
    <name evidence="2" type="ORF">F2P81_025605</name>
</gene>
<protein>
    <submittedName>
        <fullName evidence="2">Uncharacterized protein</fullName>
    </submittedName>
</protein>
<organism evidence="2 3">
    <name type="scientific">Scophthalmus maximus</name>
    <name type="common">Turbot</name>
    <name type="synonym">Psetta maxima</name>
    <dbReference type="NCBI Taxonomy" id="52904"/>
    <lineage>
        <taxon>Eukaryota</taxon>
        <taxon>Metazoa</taxon>
        <taxon>Chordata</taxon>
        <taxon>Craniata</taxon>
        <taxon>Vertebrata</taxon>
        <taxon>Euteleostomi</taxon>
        <taxon>Actinopterygii</taxon>
        <taxon>Neopterygii</taxon>
        <taxon>Teleostei</taxon>
        <taxon>Neoteleostei</taxon>
        <taxon>Acanthomorphata</taxon>
        <taxon>Carangaria</taxon>
        <taxon>Pleuronectiformes</taxon>
        <taxon>Pleuronectoidei</taxon>
        <taxon>Scophthalmidae</taxon>
        <taxon>Scophthalmus</taxon>
    </lineage>
</organism>
<comment type="caution">
    <text evidence="2">The sequence shown here is derived from an EMBL/GenBank/DDBJ whole genome shotgun (WGS) entry which is preliminary data.</text>
</comment>
<dbReference type="Proteomes" id="UP000438429">
    <property type="component" value="Unassembled WGS sequence"/>
</dbReference>
<sequence>MGKPKRNRTEDSPGAVSSQGSDFTDILDSIDKKLSSVDARLSLVEVLHNEFKSLRESLEYSQKQVVELMAENKVLRGILEQADEAPEDTVKSFIQNHLKLPADNVKNIGFHRVHCLGGQQPENQKPRPIVAKFEHFKQKELVTRRGRELRGTNFSVNDQFPRDILE</sequence>
<name>A0A6A4RUA8_SCOMX</name>
<evidence type="ECO:0000256" key="1">
    <source>
        <dbReference type="SAM" id="MobiDB-lite"/>
    </source>
</evidence>
<feature type="region of interest" description="Disordered" evidence="1">
    <location>
        <begin position="1"/>
        <end position="22"/>
    </location>
</feature>
<dbReference type="AlphaFoldDB" id="A0A6A4RUA8"/>